<keyword evidence="14" id="KW-1185">Reference proteome</keyword>
<evidence type="ECO:0000256" key="8">
    <source>
        <dbReference type="ARBA" id="ARBA00023027"/>
    </source>
</evidence>
<evidence type="ECO:0000256" key="9">
    <source>
        <dbReference type="ARBA" id="ARBA00023167"/>
    </source>
</evidence>
<comment type="similarity">
    <text evidence="3 12">Belongs to the methylenetetrahydrofolate reductase family.</text>
</comment>
<dbReference type="SUPFAM" id="SSF51730">
    <property type="entry name" value="FAD-linked oxidoreductase"/>
    <property type="match status" value="1"/>
</dbReference>
<reference evidence="13 14" key="1">
    <citation type="submission" date="2024-03" db="EMBL/GenBank/DDBJ databases">
        <title>Inconsistent identification of Apilactobacillus kunkeei-related strains obtained by well-developed overall genome related indices.</title>
        <authorList>
            <person name="Maeno S."/>
            <person name="Endo A."/>
        </authorList>
    </citation>
    <scope>NUCLEOTIDE SEQUENCE [LARGE SCALE GENOMIC DNA]</scope>
    <source>
        <strain evidence="13 14">20H-10</strain>
    </source>
</reference>
<keyword evidence="7 12" id="KW-0560">Oxidoreductase</keyword>
<dbReference type="EMBL" id="BAABVV010000031">
    <property type="protein sequence ID" value="GAA6114240.1"/>
    <property type="molecule type" value="Genomic_DNA"/>
</dbReference>
<accession>A0ABP9ZHG5</accession>
<keyword evidence="5 12" id="KW-0285">Flavoprotein</keyword>
<evidence type="ECO:0000256" key="2">
    <source>
        <dbReference type="ARBA" id="ARBA00004777"/>
    </source>
</evidence>
<dbReference type="Pfam" id="PF02219">
    <property type="entry name" value="MTHFR"/>
    <property type="match status" value="1"/>
</dbReference>
<comment type="catalytic activity">
    <reaction evidence="11">
        <text>(6S)-5-methyl-5,6,7,8-tetrahydrofolate + NAD(+) = (6R)-5,10-methylene-5,6,7,8-tetrahydrofolate + NADH + H(+)</text>
        <dbReference type="Rhea" id="RHEA:19821"/>
        <dbReference type="ChEBI" id="CHEBI:15378"/>
        <dbReference type="ChEBI" id="CHEBI:15636"/>
        <dbReference type="ChEBI" id="CHEBI:18608"/>
        <dbReference type="ChEBI" id="CHEBI:57540"/>
        <dbReference type="ChEBI" id="CHEBI:57945"/>
        <dbReference type="EC" id="1.5.1.54"/>
    </reaction>
    <physiologicalReaction direction="right-to-left" evidence="11">
        <dbReference type="Rhea" id="RHEA:19823"/>
    </physiologicalReaction>
</comment>
<evidence type="ECO:0000313" key="14">
    <source>
        <dbReference type="Proteomes" id="UP001438112"/>
    </source>
</evidence>
<dbReference type="InterPro" id="IPR004620">
    <property type="entry name" value="MTHF_reductase_bac"/>
</dbReference>
<evidence type="ECO:0000256" key="6">
    <source>
        <dbReference type="ARBA" id="ARBA00022827"/>
    </source>
</evidence>
<dbReference type="InterPro" id="IPR029041">
    <property type="entry name" value="FAD-linked_oxidoreductase-like"/>
</dbReference>
<keyword evidence="6 12" id="KW-0274">FAD</keyword>
<keyword evidence="8" id="KW-0520">NAD</keyword>
<gene>
    <name evidence="13" type="primary">metF_2</name>
    <name evidence="13" type="ORF">AP20H10_06030</name>
</gene>
<dbReference type="InterPro" id="IPR003171">
    <property type="entry name" value="Mehydrof_redctse-like"/>
</dbReference>
<keyword evidence="9" id="KW-0486">Methionine biosynthesis</keyword>
<comment type="caution">
    <text evidence="13">The sequence shown here is derived from an EMBL/GenBank/DDBJ whole genome shotgun (WGS) entry which is preliminary data.</text>
</comment>
<dbReference type="Gene3D" id="3.20.20.220">
    <property type="match status" value="1"/>
</dbReference>
<name>A0ABP9ZHG5_9LACO</name>
<dbReference type="Proteomes" id="UP001438112">
    <property type="component" value="Unassembled WGS sequence"/>
</dbReference>
<dbReference type="PANTHER" id="PTHR45754">
    <property type="entry name" value="METHYLENETETRAHYDROFOLATE REDUCTASE"/>
    <property type="match status" value="1"/>
</dbReference>
<comment type="pathway">
    <text evidence="10">Amino-acid biosynthesis; L-methionine biosynthesis via de novo pathway.</text>
</comment>
<dbReference type="CDD" id="cd00537">
    <property type="entry name" value="MTHFR"/>
    <property type="match status" value="1"/>
</dbReference>
<comment type="cofactor">
    <cofactor evidence="1 12">
        <name>FAD</name>
        <dbReference type="ChEBI" id="CHEBI:57692"/>
    </cofactor>
</comment>
<dbReference type="EC" id="1.5.1.54" evidence="12"/>
<evidence type="ECO:0000256" key="10">
    <source>
        <dbReference type="ARBA" id="ARBA00034478"/>
    </source>
</evidence>
<evidence type="ECO:0000256" key="7">
    <source>
        <dbReference type="ARBA" id="ARBA00023002"/>
    </source>
</evidence>
<evidence type="ECO:0000256" key="12">
    <source>
        <dbReference type="RuleBase" id="RU003862"/>
    </source>
</evidence>
<dbReference type="PANTHER" id="PTHR45754:SF3">
    <property type="entry name" value="METHYLENETETRAHYDROFOLATE REDUCTASE (NADPH)"/>
    <property type="match status" value="1"/>
</dbReference>
<evidence type="ECO:0000256" key="5">
    <source>
        <dbReference type="ARBA" id="ARBA00022630"/>
    </source>
</evidence>
<sequence>MSLKDTFKHKTVFSLEVYPPKTAASTKKLVNALTGIKRIKPDFISITLGAGGSQNNNALDLASMIQNDLKIPAMAHIPGLYRSKEDVTAFLTELKKHNIQNVLALRGDRNDVDDPVGDFNHASELAEFIAKQGDFDISGACYPQKHPESVDLVDDTLHLKQKVDNGVSHLITQMVFDNQAFYDFKQRLELAGINVPVEVGIMPCTNRNQIKHITELSGIEMPKKFVAIMDRYADNKEAMFDAGVAYAVDQIVDLVSNGVDGIHLYTMNNAEVAQRIWEATHSLFEATSYQIQHPSIASGNHK</sequence>
<evidence type="ECO:0000256" key="1">
    <source>
        <dbReference type="ARBA" id="ARBA00001974"/>
    </source>
</evidence>
<comment type="pathway">
    <text evidence="2 12">One-carbon metabolism; tetrahydrofolate interconversion.</text>
</comment>
<dbReference type="RefSeq" id="WP_353317681.1">
    <property type="nucleotide sequence ID" value="NZ_BAABVV010000031.1"/>
</dbReference>
<protein>
    <recommendedName>
        <fullName evidence="12">Methylenetetrahydrofolate reductase</fullName>
        <ecNumber evidence="12">1.5.1.54</ecNumber>
    </recommendedName>
</protein>
<keyword evidence="4" id="KW-0028">Amino-acid biosynthesis</keyword>
<dbReference type="NCBIfam" id="TIGR00676">
    <property type="entry name" value="fadh2"/>
    <property type="match status" value="1"/>
</dbReference>
<evidence type="ECO:0000256" key="11">
    <source>
        <dbReference type="ARBA" id="ARBA00048628"/>
    </source>
</evidence>
<evidence type="ECO:0000313" key="13">
    <source>
        <dbReference type="EMBL" id="GAA6114240.1"/>
    </source>
</evidence>
<evidence type="ECO:0000256" key="3">
    <source>
        <dbReference type="ARBA" id="ARBA00006743"/>
    </source>
</evidence>
<organism evidence="13 14">
    <name type="scientific">Apilactobacillus apinorum</name>
    <dbReference type="NCBI Taxonomy" id="1218495"/>
    <lineage>
        <taxon>Bacteria</taxon>
        <taxon>Bacillati</taxon>
        <taxon>Bacillota</taxon>
        <taxon>Bacilli</taxon>
        <taxon>Lactobacillales</taxon>
        <taxon>Lactobacillaceae</taxon>
        <taxon>Apilactobacillus</taxon>
    </lineage>
</organism>
<evidence type="ECO:0000256" key="4">
    <source>
        <dbReference type="ARBA" id="ARBA00022605"/>
    </source>
</evidence>
<proteinExistence type="inferred from homology"/>